<comment type="caution">
    <text evidence="1">The sequence shown here is derived from an EMBL/GenBank/DDBJ whole genome shotgun (WGS) entry which is preliminary data.</text>
</comment>
<evidence type="ECO:0008006" key="3">
    <source>
        <dbReference type="Google" id="ProtNLM"/>
    </source>
</evidence>
<dbReference type="Proteomes" id="UP000605986">
    <property type="component" value="Unassembled WGS sequence"/>
</dbReference>
<organism evidence="1 2">
    <name type="scientific">Fusarium austroafricanum</name>
    <dbReference type="NCBI Taxonomy" id="2364996"/>
    <lineage>
        <taxon>Eukaryota</taxon>
        <taxon>Fungi</taxon>
        <taxon>Dikarya</taxon>
        <taxon>Ascomycota</taxon>
        <taxon>Pezizomycotina</taxon>
        <taxon>Sordariomycetes</taxon>
        <taxon>Hypocreomycetidae</taxon>
        <taxon>Hypocreales</taxon>
        <taxon>Nectriaceae</taxon>
        <taxon>Fusarium</taxon>
        <taxon>Fusarium concolor species complex</taxon>
    </lineage>
</organism>
<proteinExistence type="predicted"/>
<protein>
    <recommendedName>
        <fullName evidence="3">NAD(P)-binding domain-containing protein</fullName>
    </recommendedName>
</protein>
<gene>
    <name evidence="1" type="ORF">F53441_4079</name>
</gene>
<evidence type="ECO:0000313" key="2">
    <source>
        <dbReference type="Proteomes" id="UP000605986"/>
    </source>
</evidence>
<reference evidence="1" key="1">
    <citation type="submission" date="2020-01" db="EMBL/GenBank/DDBJ databases">
        <title>Identification and distribution of gene clusters putatively required for synthesis of sphingolipid metabolism inhibitors in phylogenetically diverse species of the filamentous fungus Fusarium.</title>
        <authorList>
            <person name="Kim H.-S."/>
            <person name="Busman M."/>
            <person name="Brown D.W."/>
            <person name="Divon H."/>
            <person name="Uhlig S."/>
            <person name="Proctor R.H."/>
        </authorList>
    </citation>
    <scope>NUCLEOTIDE SEQUENCE</scope>
    <source>
        <strain evidence="1">NRRL 53441</strain>
    </source>
</reference>
<dbReference type="AlphaFoldDB" id="A0A8H4KNP0"/>
<sequence>MHILLLSASDHNSSRILQSALSRNFTVTFLTPHSAYTRHHPNVTLINGLPASQHHLEDALQTPTYPEAVILAFYNTHVLEAVATTLLSALKAVNIREQAKTEVPISLPLRLVFIQSNTTQLESDSRKRIDTLIHESGLPFVLSQCPRLARELPAIIRASPGDGRSDTWLAALKST</sequence>
<evidence type="ECO:0000313" key="1">
    <source>
        <dbReference type="EMBL" id="KAF4453206.1"/>
    </source>
</evidence>
<accession>A0A8H4KNP0</accession>
<dbReference type="OrthoDB" id="419598at2759"/>
<dbReference type="EMBL" id="JAADJG010000160">
    <property type="protein sequence ID" value="KAF4453206.1"/>
    <property type="molecule type" value="Genomic_DNA"/>
</dbReference>
<keyword evidence="2" id="KW-1185">Reference proteome</keyword>
<name>A0A8H4KNP0_9HYPO</name>
<dbReference type="Gene3D" id="3.40.50.720">
    <property type="entry name" value="NAD(P)-binding Rossmann-like Domain"/>
    <property type="match status" value="1"/>
</dbReference>